<dbReference type="InterPro" id="IPR000445">
    <property type="entry name" value="HhH_motif"/>
</dbReference>
<dbReference type="Pfam" id="PF00633">
    <property type="entry name" value="HHH"/>
    <property type="match status" value="1"/>
</dbReference>
<dbReference type="GO" id="GO:0140078">
    <property type="term" value="F:class I DNA-(apurinic or apyrimidinic site) endonuclease activity"/>
    <property type="evidence" value="ECO:0007669"/>
    <property type="project" value="UniProtKB-EC"/>
</dbReference>
<dbReference type="InterPro" id="IPR005759">
    <property type="entry name" value="Nth"/>
</dbReference>
<dbReference type="InterPro" id="IPR003265">
    <property type="entry name" value="HhH-GPD_domain"/>
</dbReference>
<dbReference type="Proteomes" id="UP000295832">
    <property type="component" value="Unassembled WGS sequence"/>
</dbReference>
<keyword evidence="4 12" id="KW-0227">DNA damage</keyword>
<feature type="domain" description="HhH-GPD" evidence="13">
    <location>
        <begin position="42"/>
        <end position="189"/>
    </location>
</feature>
<keyword evidence="14" id="KW-0255">Endonuclease</keyword>
<sequence>MKELKSTKEAQEILEILRDTYPEPQTVLNYNNPFELLIAVILSAQTTDKQVNKVTKDLFKKFKSPADYAKLEAEELEEHIKSIGLYRNKSKYIVKACQMLLDDYKGQVPSERKELMKLSGVGRKTANVVASSVFGEDAIAVDTHVFRVSNRIGLADSDNVRGTEEDLMEVIPKKLWTPAHHWLIFHGRNICKARNPQCSKCPVKEYCNYYEDLKEDKS</sequence>
<evidence type="ECO:0000256" key="6">
    <source>
        <dbReference type="ARBA" id="ARBA00023004"/>
    </source>
</evidence>
<evidence type="ECO:0000256" key="8">
    <source>
        <dbReference type="ARBA" id="ARBA00023125"/>
    </source>
</evidence>
<dbReference type="GO" id="GO:0046872">
    <property type="term" value="F:metal ion binding"/>
    <property type="evidence" value="ECO:0007669"/>
    <property type="project" value="UniProtKB-KW"/>
</dbReference>
<dbReference type="RefSeq" id="WP_134115509.1">
    <property type="nucleotide sequence ID" value="NZ_SOEG01000005.1"/>
</dbReference>
<evidence type="ECO:0000256" key="10">
    <source>
        <dbReference type="ARBA" id="ARBA00023239"/>
    </source>
</evidence>
<dbReference type="Pfam" id="PF10576">
    <property type="entry name" value="EndIII_4Fe-2S"/>
    <property type="match status" value="1"/>
</dbReference>
<dbReference type="STRING" id="926561.GCA_000379025_03111"/>
<dbReference type="GO" id="GO:0003677">
    <property type="term" value="F:DNA binding"/>
    <property type="evidence" value="ECO:0007669"/>
    <property type="project" value="UniProtKB-UniRule"/>
</dbReference>
<dbReference type="PANTHER" id="PTHR10359:SF18">
    <property type="entry name" value="ENDONUCLEASE III"/>
    <property type="match status" value="1"/>
</dbReference>
<dbReference type="GO" id="GO:0051539">
    <property type="term" value="F:4 iron, 4 sulfur cluster binding"/>
    <property type="evidence" value="ECO:0007669"/>
    <property type="project" value="UniProtKB-UniRule"/>
</dbReference>
<dbReference type="AlphaFoldDB" id="A0A4R8H2M1"/>
<dbReference type="PIRSF" id="PIRSF001435">
    <property type="entry name" value="Nth"/>
    <property type="match status" value="1"/>
</dbReference>
<comment type="cofactor">
    <cofactor evidence="12">
        <name>[4Fe-4S] cluster</name>
        <dbReference type="ChEBI" id="CHEBI:49883"/>
    </cofactor>
    <text evidence="12">Binds 1 [4Fe-4S] cluster.</text>
</comment>
<evidence type="ECO:0000313" key="14">
    <source>
        <dbReference type="EMBL" id="TDX52754.1"/>
    </source>
</evidence>
<dbReference type="GO" id="GO:0006285">
    <property type="term" value="P:base-excision repair, AP site formation"/>
    <property type="evidence" value="ECO:0007669"/>
    <property type="project" value="TreeGrafter"/>
</dbReference>
<dbReference type="HAMAP" id="MF_00942">
    <property type="entry name" value="Nth"/>
    <property type="match status" value="1"/>
</dbReference>
<evidence type="ECO:0000256" key="9">
    <source>
        <dbReference type="ARBA" id="ARBA00023204"/>
    </source>
</evidence>
<evidence type="ECO:0000256" key="12">
    <source>
        <dbReference type="HAMAP-Rule" id="MF_00942"/>
    </source>
</evidence>
<proteinExistence type="inferred from homology"/>
<feature type="binding site" evidence="12">
    <location>
        <position position="198"/>
    </location>
    <ligand>
        <name>[4Fe-4S] cluster</name>
        <dbReference type="ChEBI" id="CHEBI:49883"/>
    </ligand>
</feature>
<dbReference type="GO" id="GO:0019104">
    <property type="term" value="F:DNA N-glycosylase activity"/>
    <property type="evidence" value="ECO:0007669"/>
    <property type="project" value="UniProtKB-UniRule"/>
</dbReference>
<keyword evidence="15" id="KW-1185">Reference proteome</keyword>
<evidence type="ECO:0000259" key="13">
    <source>
        <dbReference type="SMART" id="SM00478"/>
    </source>
</evidence>
<dbReference type="InterPro" id="IPR004036">
    <property type="entry name" value="Endonuclease-III-like_CS2"/>
</dbReference>
<feature type="binding site" evidence="12">
    <location>
        <position position="191"/>
    </location>
    <ligand>
        <name>[4Fe-4S] cluster</name>
        <dbReference type="ChEBI" id="CHEBI:49883"/>
    </ligand>
</feature>
<keyword evidence="6 12" id="KW-0408">Iron</keyword>
<keyword evidence="10 12" id="KW-0456">Lyase</keyword>
<evidence type="ECO:0000256" key="11">
    <source>
        <dbReference type="ARBA" id="ARBA00023295"/>
    </source>
</evidence>
<comment type="catalytic activity">
    <reaction evidence="12">
        <text>2'-deoxyribonucleotide-(2'-deoxyribose 5'-phosphate)-2'-deoxyribonucleotide-DNA = a 3'-end 2'-deoxyribonucleotide-(2,3-dehydro-2,3-deoxyribose 5'-phosphate)-DNA + a 5'-end 5'-phospho-2'-deoxyribonucleoside-DNA + H(+)</text>
        <dbReference type="Rhea" id="RHEA:66592"/>
        <dbReference type="Rhea" id="RHEA-COMP:13180"/>
        <dbReference type="Rhea" id="RHEA-COMP:16897"/>
        <dbReference type="Rhea" id="RHEA-COMP:17067"/>
        <dbReference type="ChEBI" id="CHEBI:15378"/>
        <dbReference type="ChEBI" id="CHEBI:136412"/>
        <dbReference type="ChEBI" id="CHEBI:157695"/>
        <dbReference type="ChEBI" id="CHEBI:167181"/>
        <dbReference type="EC" id="4.2.99.18"/>
    </reaction>
</comment>
<feature type="binding site" evidence="12">
    <location>
        <position position="201"/>
    </location>
    <ligand>
        <name>[4Fe-4S] cluster</name>
        <dbReference type="ChEBI" id="CHEBI:49883"/>
    </ligand>
</feature>
<keyword evidence="5 12" id="KW-0378">Hydrolase</keyword>
<evidence type="ECO:0000256" key="1">
    <source>
        <dbReference type="ARBA" id="ARBA00008343"/>
    </source>
</evidence>
<keyword evidence="11 12" id="KW-0326">Glycosidase</keyword>
<gene>
    <name evidence="12" type="primary">nth</name>
    <name evidence="14" type="ORF">C7959_105109</name>
</gene>
<evidence type="ECO:0000256" key="3">
    <source>
        <dbReference type="ARBA" id="ARBA00022723"/>
    </source>
</evidence>
<dbReference type="Gene3D" id="1.10.1670.10">
    <property type="entry name" value="Helix-hairpin-Helix base-excision DNA repair enzymes (C-terminal)"/>
    <property type="match status" value="1"/>
</dbReference>
<dbReference type="SMART" id="SM00478">
    <property type="entry name" value="ENDO3c"/>
    <property type="match status" value="1"/>
</dbReference>
<dbReference type="InterPro" id="IPR011257">
    <property type="entry name" value="DNA_glycosylase"/>
</dbReference>
<dbReference type="InterPro" id="IPR023170">
    <property type="entry name" value="HhH_base_excis_C"/>
</dbReference>
<dbReference type="FunFam" id="1.10.1670.10:FF:000001">
    <property type="entry name" value="Endonuclease III"/>
    <property type="match status" value="1"/>
</dbReference>
<dbReference type="PROSITE" id="PS01155">
    <property type="entry name" value="ENDONUCLEASE_III_2"/>
    <property type="match status" value="1"/>
</dbReference>
<feature type="binding site" evidence="12">
    <location>
        <position position="207"/>
    </location>
    <ligand>
        <name>[4Fe-4S] cluster</name>
        <dbReference type="ChEBI" id="CHEBI:49883"/>
    </ligand>
</feature>
<dbReference type="EC" id="4.2.99.18" evidence="12"/>
<evidence type="ECO:0000256" key="2">
    <source>
        <dbReference type="ARBA" id="ARBA00022485"/>
    </source>
</evidence>
<comment type="similarity">
    <text evidence="1 12">Belongs to the Nth/MutY family.</text>
</comment>
<dbReference type="InterPro" id="IPR003651">
    <property type="entry name" value="Endonuclease3_FeS-loop_motif"/>
</dbReference>
<comment type="function">
    <text evidence="12">DNA repair enzyme that has both DNA N-glycosylase activity and AP-lyase activity. The DNA N-glycosylase activity releases various damaged pyrimidines from DNA by cleaving the N-glycosidic bond, leaving an AP (apurinic/apyrimidinic) site. The AP-lyase activity cleaves the phosphodiester bond 3' to the AP site by a beta-elimination, leaving a 3'-terminal unsaturated sugar and a product with a terminal 5'-phosphate.</text>
</comment>
<dbReference type="Gene3D" id="1.10.340.30">
    <property type="entry name" value="Hypothetical protein, domain 2"/>
    <property type="match status" value="1"/>
</dbReference>
<keyword evidence="2 12" id="KW-0004">4Fe-4S</keyword>
<dbReference type="Pfam" id="PF00730">
    <property type="entry name" value="HhH-GPD"/>
    <property type="match status" value="1"/>
</dbReference>
<keyword evidence="8 12" id="KW-0238">DNA-binding</keyword>
<comment type="caution">
    <text evidence="14">The sequence shown here is derived from an EMBL/GenBank/DDBJ whole genome shotgun (WGS) entry which is preliminary data.</text>
</comment>
<evidence type="ECO:0000256" key="4">
    <source>
        <dbReference type="ARBA" id="ARBA00022763"/>
    </source>
</evidence>
<dbReference type="PANTHER" id="PTHR10359">
    <property type="entry name" value="A/G-SPECIFIC ADENINE GLYCOSYLASE/ENDONUCLEASE III"/>
    <property type="match status" value="1"/>
</dbReference>
<evidence type="ECO:0000313" key="15">
    <source>
        <dbReference type="Proteomes" id="UP000295832"/>
    </source>
</evidence>
<keyword evidence="14" id="KW-0540">Nuclease</keyword>
<accession>A0A4R8H2M1</accession>
<evidence type="ECO:0000256" key="5">
    <source>
        <dbReference type="ARBA" id="ARBA00022801"/>
    </source>
</evidence>
<keyword evidence="7 12" id="KW-0411">Iron-sulfur</keyword>
<dbReference type="NCBIfam" id="TIGR01083">
    <property type="entry name" value="nth"/>
    <property type="match status" value="1"/>
</dbReference>
<dbReference type="EMBL" id="SOEG01000005">
    <property type="protein sequence ID" value="TDX52754.1"/>
    <property type="molecule type" value="Genomic_DNA"/>
</dbReference>
<keyword evidence="3 12" id="KW-0479">Metal-binding</keyword>
<protein>
    <recommendedName>
        <fullName evidence="12">Endonuclease III</fullName>
        <ecNumber evidence="12">4.2.99.18</ecNumber>
    </recommendedName>
    <alternativeName>
        <fullName evidence="12">DNA-(apurinic or apyrimidinic site) lyase</fullName>
    </alternativeName>
</protein>
<name>A0A4R8H2M1_9FIRM</name>
<dbReference type="SMART" id="SM00525">
    <property type="entry name" value="FES"/>
    <property type="match status" value="1"/>
</dbReference>
<dbReference type="FunFam" id="1.10.340.30:FF:000001">
    <property type="entry name" value="Endonuclease III"/>
    <property type="match status" value="1"/>
</dbReference>
<organism evidence="14 15">
    <name type="scientific">Orenia marismortui</name>
    <dbReference type="NCBI Taxonomy" id="46469"/>
    <lineage>
        <taxon>Bacteria</taxon>
        <taxon>Bacillati</taxon>
        <taxon>Bacillota</taxon>
        <taxon>Clostridia</taxon>
        <taxon>Halanaerobiales</taxon>
        <taxon>Halobacteroidaceae</taxon>
        <taxon>Orenia</taxon>
    </lineage>
</organism>
<evidence type="ECO:0000256" key="7">
    <source>
        <dbReference type="ARBA" id="ARBA00023014"/>
    </source>
</evidence>
<reference evidence="14 15" key="1">
    <citation type="submission" date="2019-03" db="EMBL/GenBank/DDBJ databases">
        <title>Subsurface microbial communities from deep shales in Ohio and West Virginia, USA.</title>
        <authorList>
            <person name="Wrighton K."/>
        </authorList>
    </citation>
    <scope>NUCLEOTIDE SEQUENCE [LARGE SCALE GENOMIC DNA]</scope>
    <source>
        <strain evidence="14 15">MSL 6dP</strain>
    </source>
</reference>
<dbReference type="SUPFAM" id="SSF48150">
    <property type="entry name" value="DNA-glycosylase"/>
    <property type="match status" value="1"/>
</dbReference>
<keyword evidence="9 12" id="KW-0234">DNA repair</keyword>
<dbReference type="CDD" id="cd00056">
    <property type="entry name" value="ENDO3c"/>
    <property type="match status" value="1"/>
</dbReference>